<keyword evidence="5" id="KW-1185">Reference proteome</keyword>
<dbReference type="Proteomes" id="UP000185161">
    <property type="component" value="Chromosome"/>
</dbReference>
<keyword evidence="1" id="KW-1133">Transmembrane helix</keyword>
<reference evidence="5" key="2">
    <citation type="submission" date="2016-12" db="EMBL/GenBank/DDBJ databases">
        <title>Whole genome sequencing of Sphingomonas sp. ABOJV.</title>
        <authorList>
            <person name="Conlan S."/>
            <person name="Thomas P.J."/>
            <person name="Mullikin J."/>
            <person name="Palmore T.N."/>
            <person name="Frank K.M."/>
            <person name="Segre J.A."/>
        </authorList>
    </citation>
    <scope>NUCLEOTIDE SEQUENCE [LARGE SCALE GENOMIC DNA]</scope>
    <source>
        <strain evidence="5">ABOJV</strain>
    </source>
</reference>
<reference evidence="2" key="1">
    <citation type="submission" date="2016-12" db="EMBL/GenBank/DDBJ databases">
        <title>Whole genome sequencing of Sphingomonas koreensis.</title>
        <authorList>
            <person name="Conlan S."/>
            <person name="Thomas P.J."/>
            <person name="Mullikin J."/>
            <person name="Palmore T.N."/>
            <person name="Frank K.M."/>
            <person name="Segre J.A."/>
        </authorList>
    </citation>
    <scope>NUCLEOTIDE SEQUENCE</scope>
    <source>
        <strain evidence="2">ABOJV</strain>
    </source>
</reference>
<dbReference type="EMBL" id="QQYZ01000009">
    <property type="protein sequence ID" value="RSY84763.1"/>
    <property type="molecule type" value="Genomic_DNA"/>
</dbReference>
<dbReference type="AlphaFoldDB" id="A0A1L6JEX7"/>
<dbReference type="EMBL" id="QQWO01000010">
    <property type="protein sequence ID" value="RSV02069.1"/>
    <property type="molecule type" value="Genomic_DNA"/>
</dbReference>
<evidence type="ECO:0000313" key="4">
    <source>
        <dbReference type="EMBL" id="RSY84763.1"/>
    </source>
</evidence>
<keyword evidence="1" id="KW-0812">Transmembrane</keyword>
<reference evidence="6 7" key="3">
    <citation type="submission" date="2018-07" db="EMBL/GenBank/DDBJ databases">
        <title>Genomic and Epidemiologic Investigation of an Indolent Hospital Outbreak.</title>
        <authorList>
            <person name="Johnson R.C."/>
            <person name="Deming C."/>
            <person name="Conlan S."/>
            <person name="Zellmer C.J."/>
            <person name="Michelin A.V."/>
            <person name="Lee-Lin S."/>
            <person name="Thomas P.J."/>
            <person name="Park M."/>
            <person name="Weingarten R.A."/>
            <person name="Less J."/>
            <person name="Dekker J.P."/>
            <person name="Frank K.M."/>
            <person name="Musser K.A."/>
            <person name="Mcquiston J.R."/>
            <person name="Henderson D.K."/>
            <person name="Lau A.F."/>
            <person name="Palmore T.N."/>
            <person name="Segre J.A."/>
        </authorList>
    </citation>
    <scope>NUCLEOTIDE SEQUENCE [LARGE SCALE GENOMIC DNA]</scope>
    <source>
        <strain evidence="4 7">SK-CDC1_0717</strain>
        <strain evidence="3 6">SK-NIH.Env10_0317</strain>
    </source>
</reference>
<keyword evidence="1" id="KW-0472">Membrane</keyword>
<gene>
    <name evidence="2" type="ORF">BRX40_19840</name>
    <name evidence="3" type="ORF">CA257_12820</name>
    <name evidence="4" type="ORF">DAH66_11730</name>
</gene>
<evidence type="ECO:0008006" key="8">
    <source>
        <dbReference type="Google" id="ProtNLM"/>
    </source>
</evidence>
<evidence type="ECO:0000313" key="3">
    <source>
        <dbReference type="EMBL" id="RSV02069.1"/>
    </source>
</evidence>
<dbReference type="STRING" id="93064.BRX40_19840"/>
<organism evidence="2 5">
    <name type="scientific">Sphingomonas koreensis</name>
    <dbReference type="NCBI Taxonomy" id="93064"/>
    <lineage>
        <taxon>Bacteria</taxon>
        <taxon>Pseudomonadati</taxon>
        <taxon>Pseudomonadota</taxon>
        <taxon>Alphaproteobacteria</taxon>
        <taxon>Sphingomonadales</taxon>
        <taxon>Sphingomonadaceae</taxon>
        <taxon>Sphingomonas</taxon>
    </lineage>
</organism>
<sequence length="87" mass="8895">MILRILAALPLGYAVATLWAIALSVTLPMRPEQATTVGMLVALAICAVAAMWAFAAKSGWKAMWVLAVAGGVAAALTWIVTRGGGVA</sequence>
<evidence type="ECO:0000313" key="2">
    <source>
        <dbReference type="EMBL" id="APR54367.1"/>
    </source>
</evidence>
<evidence type="ECO:0000313" key="5">
    <source>
        <dbReference type="Proteomes" id="UP000185161"/>
    </source>
</evidence>
<evidence type="ECO:0000313" key="7">
    <source>
        <dbReference type="Proteomes" id="UP000287746"/>
    </source>
</evidence>
<evidence type="ECO:0000313" key="6">
    <source>
        <dbReference type="Proteomes" id="UP000286681"/>
    </source>
</evidence>
<dbReference type="EMBL" id="CP018820">
    <property type="protein sequence ID" value="APR54367.1"/>
    <property type="molecule type" value="Genomic_DNA"/>
</dbReference>
<feature type="transmembrane region" description="Helical" evidence="1">
    <location>
        <begin position="34"/>
        <end position="55"/>
    </location>
</feature>
<dbReference type="RefSeq" id="WP_066576942.1">
    <property type="nucleotide sequence ID" value="NZ_CP018820.1"/>
</dbReference>
<name>A0A1L6JEX7_9SPHN</name>
<accession>A0A1L6JEX7</accession>
<feature type="transmembrane region" description="Helical" evidence="1">
    <location>
        <begin position="62"/>
        <end position="81"/>
    </location>
</feature>
<dbReference type="Proteomes" id="UP000286681">
    <property type="component" value="Unassembled WGS sequence"/>
</dbReference>
<proteinExistence type="predicted"/>
<evidence type="ECO:0000256" key="1">
    <source>
        <dbReference type="SAM" id="Phobius"/>
    </source>
</evidence>
<dbReference type="Proteomes" id="UP000287746">
    <property type="component" value="Unassembled WGS sequence"/>
</dbReference>
<protein>
    <recommendedName>
        <fullName evidence="8">DUF3649 domain-containing protein</fullName>
    </recommendedName>
</protein>
<dbReference type="KEGG" id="skr:BRX40_19840"/>
<dbReference type="OrthoDB" id="7573731at2"/>
<dbReference type="GeneID" id="44134817"/>